<protein>
    <submittedName>
        <fullName evidence="1">Uncharacterized protein</fullName>
    </submittedName>
</protein>
<name>A0ABP8MW14_9BACT</name>
<gene>
    <name evidence="1" type="ORF">GCM10023156_30350</name>
</gene>
<comment type="caution">
    <text evidence="1">The sequence shown here is derived from an EMBL/GenBank/DDBJ whole genome shotgun (WGS) entry which is preliminary data.</text>
</comment>
<proteinExistence type="predicted"/>
<evidence type="ECO:0000313" key="2">
    <source>
        <dbReference type="Proteomes" id="UP001500840"/>
    </source>
</evidence>
<dbReference type="EMBL" id="BAABGA010000035">
    <property type="protein sequence ID" value="GAA4455788.1"/>
    <property type="molecule type" value="Genomic_DNA"/>
</dbReference>
<organism evidence="1 2">
    <name type="scientific">Novipirellula rosea</name>
    <dbReference type="NCBI Taxonomy" id="1031540"/>
    <lineage>
        <taxon>Bacteria</taxon>
        <taxon>Pseudomonadati</taxon>
        <taxon>Planctomycetota</taxon>
        <taxon>Planctomycetia</taxon>
        <taxon>Pirellulales</taxon>
        <taxon>Pirellulaceae</taxon>
        <taxon>Novipirellula</taxon>
    </lineage>
</organism>
<reference evidence="2" key="1">
    <citation type="journal article" date="2019" name="Int. J. Syst. Evol. Microbiol.">
        <title>The Global Catalogue of Microorganisms (GCM) 10K type strain sequencing project: providing services to taxonomists for standard genome sequencing and annotation.</title>
        <authorList>
            <consortium name="The Broad Institute Genomics Platform"/>
            <consortium name="The Broad Institute Genome Sequencing Center for Infectious Disease"/>
            <person name="Wu L."/>
            <person name="Ma J."/>
        </authorList>
    </citation>
    <scope>NUCLEOTIDE SEQUENCE [LARGE SCALE GENOMIC DNA]</scope>
    <source>
        <strain evidence="2">JCM 17759</strain>
    </source>
</reference>
<keyword evidence="2" id="KW-1185">Reference proteome</keyword>
<sequence length="367" mass="41849">MRLIYSMADVPYHIIVKSHGVPIDSSLRVLQRVNHLIANSNRGTTEDIRFADSEKLVNATTAFTGAFIQPIPLENFADESEDLVVLMRYSHRQAAPADLDHQLLTTVDEVLRWEQSDFSINISIMFEGSIAPFIGVERSRDNRSWKCYTDTFNEAIRRGSVSVESQKEAFDRLVRALAGPFGQSECYFEIVDGHLQFHPGPNPRVYCDDGNLGFGDARMQHRLVIRAENRETPLFVDALKAYIRQFQLTGRVVVRMSLLRDHYEAWRETFVHREAAYEYQFQGFPTNSAIDFLSSKSSFVPRGVVPYAQYWNGGKEGGGISLSLDLDGDSVRFWLSGTEKVSEEGMKDFLRETDLVQYTDESCMIFH</sequence>
<dbReference type="Proteomes" id="UP001500840">
    <property type="component" value="Unassembled WGS sequence"/>
</dbReference>
<accession>A0ABP8MW14</accession>
<evidence type="ECO:0000313" key="1">
    <source>
        <dbReference type="EMBL" id="GAA4455788.1"/>
    </source>
</evidence>